<keyword evidence="1" id="KW-0808">Transferase</keyword>
<dbReference type="InterPro" id="IPR016181">
    <property type="entry name" value="Acyl_CoA_acyltransferase"/>
</dbReference>
<dbReference type="Gene3D" id="3.40.630.30">
    <property type="match status" value="1"/>
</dbReference>
<evidence type="ECO:0000313" key="5">
    <source>
        <dbReference type="Proteomes" id="UP000679779"/>
    </source>
</evidence>
<accession>A0A919XQP8</accession>
<proteinExistence type="predicted"/>
<sequence length="143" mass="16689">MKIRTMDDKDMDAVIGIWLAASKEAHHFIEPGYWEAKQQDMRNVYLPMAETYVLEEMGQPVGFISTVQDYLAALFVHPDHQGKGYGRALLQFVKERSEELKLKVYKDNDNAYRFYCRHGFTVMEEAADEDTGHAEFVMSWSRR</sequence>
<feature type="domain" description="N-acetyltransferase" evidence="3">
    <location>
        <begin position="1"/>
        <end position="143"/>
    </location>
</feature>
<dbReference type="EMBL" id="BORQ01000010">
    <property type="protein sequence ID" value="GIO34488.1"/>
    <property type="molecule type" value="Genomic_DNA"/>
</dbReference>
<dbReference type="RefSeq" id="WP_160043997.1">
    <property type="nucleotide sequence ID" value="NZ_BORQ01000010.1"/>
</dbReference>
<dbReference type="InterPro" id="IPR000182">
    <property type="entry name" value="GNAT_dom"/>
</dbReference>
<gene>
    <name evidence="4" type="ORF">J2TS6_56290</name>
</gene>
<dbReference type="CDD" id="cd04301">
    <property type="entry name" value="NAT_SF"/>
    <property type="match status" value="1"/>
</dbReference>
<evidence type="ECO:0000259" key="3">
    <source>
        <dbReference type="PROSITE" id="PS51186"/>
    </source>
</evidence>
<dbReference type="GO" id="GO:0016747">
    <property type="term" value="F:acyltransferase activity, transferring groups other than amino-acyl groups"/>
    <property type="evidence" value="ECO:0007669"/>
    <property type="project" value="InterPro"/>
</dbReference>
<evidence type="ECO:0000256" key="2">
    <source>
        <dbReference type="ARBA" id="ARBA00023315"/>
    </source>
</evidence>
<dbReference type="PROSITE" id="PS51186">
    <property type="entry name" value="GNAT"/>
    <property type="match status" value="1"/>
</dbReference>
<keyword evidence="2" id="KW-0012">Acyltransferase</keyword>
<dbReference type="SUPFAM" id="SSF55729">
    <property type="entry name" value="Acyl-CoA N-acyltransferases (Nat)"/>
    <property type="match status" value="1"/>
</dbReference>
<evidence type="ECO:0000313" key="4">
    <source>
        <dbReference type="EMBL" id="GIO34488.1"/>
    </source>
</evidence>
<dbReference type="Pfam" id="PF13508">
    <property type="entry name" value="Acetyltransf_7"/>
    <property type="match status" value="1"/>
</dbReference>
<dbReference type="PANTHER" id="PTHR43800">
    <property type="entry name" value="PEPTIDYL-LYSINE N-ACETYLTRANSFERASE YJAB"/>
    <property type="match status" value="1"/>
</dbReference>
<keyword evidence="5" id="KW-1185">Reference proteome</keyword>
<dbReference type="Proteomes" id="UP000679779">
    <property type="component" value="Unassembled WGS sequence"/>
</dbReference>
<name>A0A919XQP8_9BACL</name>
<evidence type="ECO:0000256" key="1">
    <source>
        <dbReference type="ARBA" id="ARBA00022679"/>
    </source>
</evidence>
<reference evidence="4" key="1">
    <citation type="submission" date="2021-03" db="EMBL/GenBank/DDBJ databases">
        <title>Antimicrobial resistance genes in bacteria isolated from Japanese honey, and their potential for conferring macrolide and lincosamide resistance in the American foulbrood pathogen Paenibacillus larvae.</title>
        <authorList>
            <person name="Okamoto M."/>
            <person name="Kumagai M."/>
            <person name="Kanamori H."/>
            <person name="Takamatsu D."/>
        </authorList>
    </citation>
    <scope>NUCLEOTIDE SEQUENCE</scope>
    <source>
        <strain evidence="4">J2TS6</strain>
    </source>
</reference>
<comment type="caution">
    <text evidence="4">The sequence shown here is derived from an EMBL/GenBank/DDBJ whole genome shotgun (WGS) entry which is preliminary data.</text>
</comment>
<protein>
    <submittedName>
        <fullName evidence="4">Acetyltransferase</fullName>
    </submittedName>
</protein>
<dbReference type="NCBIfam" id="NF007853">
    <property type="entry name" value="PRK10562.1"/>
    <property type="match status" value="1"/>
</dbReference>
<dbReference type="PANTHER" id="PTHR43800:SF1">
    <property type="entry name" value="PEPTIDYL-LYSINE N-ACETYLTRANSFERASE YJAB"/>
    <property type="match status" value="1"/>
</dbReference>
<organism evidence="4 5">
    <name type="scientific">Paenibacillus albilobatus</name>
    <dbReference type="NCBI Taxonomy" id="2716884"/>
    <lineage>
        <taxon>Bacteria</taxon>
        <taxon>Bacillati</taxon>
        <taxon>Bacillota</taxon>
        <taxon>Bacilli</taxon>
        <taxon>Bacillales</taxon>
        <taxon>Paenibacillaceae</taxon>
        <taxon>Paenibacillus</taxon>
    </lineage>
</organism>
<dbReference type="AlphaFoldDB" id="A0A919XQP8"/>